<accession>A0A6N2THE1</accession>
<dbReference type="EMBL" id="CACRSY010000010">
    <property type="protein sequence ID" value="VYT04279.1"/>
    <property type="molecule type" value="Genomic_DNA"/>
</dbReference>
<organism evidence="1">
    <name type="scientific">Blautia hansenii</name>
    <name type="common">Ruminococcus hansenii</name>
    <dbReference type="NCBI Taxonomy" id="1322"/>
    <lineage>
        <taxon>Bacteria</taxon>
        <taxon>Bacillati</taxon>
        <taxon>Bacillota</taxon>
        <taxon>Clostridia</taxon>
        <taxon>Lachnospirales</taxon>
        <taxon>Lachnospiraceae</taxon>
        <taxon>Blautia</taxon>
    </lineage>
</organism>
<sequence length="70" mass="7885">MNKNTIKNSHFDKFNVEATSINDLDGCATTEATGLIPAMPKSLSEIDSYKKILPYSPDCYVEKTDKKREQ</sequence>
<evidence type="ECO:0000313" key="1">
    <source>
        <dbReference type="EMBL" id="VYT04279.1"/>
    </source>
</evidence>
<name>A0A6N2THE1_BLAHA</name>
<proteinExistence type="predicted"/>
<dbReference type="RefSeq" id="WP_004220422.1">
    <property type="nucleotide sequence ID" value="NZ_CACRSY010000010.1"/>
</dbReference>
<protein>
    <submittedName>
        <fullName evidence="1">Uncharacterized protein</fullName>
    </submittedName>
</protein>
<dbReference type="AlphaFoldDB" id="A0A6N2THE1"/>
<gene>
    <name evidence="1" type="ORF">BHLFYP23_02578</name>
</gene>
<reference evidence="1" key="1">
    <citation type="submission" date="2019-11" db="EMBL/GenBank/DDBJ databases">
        <authorList>
            <person name="Feng L."/>
        </authorList>
    </citation>
    <scope>NUCLEOTIDE SEQUENCE</scope>
    <source>
        <strain evidence="1">BhanseniiLFYP23</strain>
    </source>
</reference>